<dbReference type="RefSeq" id="WP_054286068.1">
    <property type="nucleotide sequence ID" value="NZ_CYHA01000003.1"/>
</dbReference>
<feature type="compositionally biased region" description="Pro residues" evidence="1">
    <location>
        <begin position="362"/>
        <end position="373"/>
    </location>
</feature>
<organism evidence="2 3">
    <name type="scientific">Gulbenkiania indica</name>
    <dbReference type="NCBI Taxonomy" id="375574"/>
    <lineage>
        <taxon>Bacteria</taxon>
        <taxon>Pseudomonadati</taxon>
        <taxon>Pseudomonadota</taxon>
        <taxon>Betaproteobacteria</taxon>
        <taxon>Neisseriales</taxon>
        <taxon>Chromobacteriaceae</taxon>
        <taxon>Gulbenkiania</taxon>
    </lineage>
</organism>
<dbReference type="OrthoDB" id="3212305at2"/>
<feature type="compositionally biased region" description="Low complexity" evidence="1">
    <location>
        <begin position="374"/>
        <end position="388"/>
    </location>
</feature>
<proteinExistence type="predicted"/>
<evidence type="ECO:0000313" key="2">
    <source>
        <dbReference type="EMBL" id="CUA83390.1"/>
    </source>
</evidence>
<name>A0A0K6GXT7_9NEIS</name>
<evidence type="ECO:0000313" key="3">
    <source>
        <dbReference type="Proteomes" id="UP000243535"/>
    </source>
</evidence>
<dbReference type="AlphaFoldDB" id="A0A0K6GXT7"/>
<keyword evidence="3" id="KW-1185">Reference proteome</keyword>
<sequence length="405" mass="43927">MPAEAVTVLTCGMDARKLAVFRMAFRMHTLQRYQLHEDVPDSPAMAIVDVDSAAGWGAWHDFRGSHPDLPALVVSAFPQPDAPVPVLGKPVRIEALFPLMRSILADPQPDRMPAPAVRMVPAPVAQPALADTATALDSEVAVLERTADPTDLPAPVQPAAEEVEAPAPAVAPRPAPTAINWQAVQRFDPNHTLYGLLVSVLTNGQPVLFGCEGRMLGWYLPAEDKVALYLPLLQLQRLADSRLRTFSEPLIDSNSLPTPVVVLGMQALMWQMAIWSCRGRLLAGIRLDTPLRLRHWPNLTRLAPLPHAVRIAAFWSRTPANLKVTATLLGLPVGALLDFVAATHALGLLEQVRPEDRETMPLRPPVGPAPAAPLPEEAAPSPARPAMAPEKKSLLSRLLHKIRSL</sequence>
<accession>A0A0K6GXT7</accession>
<feature type="region of interest" description="Disordered" evidence="1">
    <location>
        <begin position="356"/>
        <end position="390"/>
    </location>
</feature>
<protein>
    <submittedName>
        <fullName evidence="2">Uncharacterized protein</fullName>
    </submittedName>
</protein>
<reference evidence="3" key="1">
    <citation type="submission" date="2015-08" db="EMBL/GenBank/DDBJ databases">
        <authorList>
            <person name="Varghese N."/>
        </authorList>
    </citation>
    <scope>NUCLEOTIDE SEQUENCE [LARGE SCALE GENOMIC DNA]</scope>
    <source>
        <strain evidence="3">DSM 17901</strain>
    </source>
</reference>
<dbReference type="STRING" id="375574.GCA_001418035_01510"/>
<dbReference type="Proteomes" id="UP000243535">
    <property type="component" value="Unassembled WGS sequence"/>
</dbReference>
<dbReference type="EMBL" id="CYHA01000003">
    <property type="protein sequence ID" value="CUA83390.1"/>
    <property type="molecule type" value="Genomic_DNA"/>
</dbReference>
<gene>
    <name evidence="2" type="ORF">Ga0061063_1719</name>
</gene>
<evidence type="ECO:0000256" key="1">
    <source>
        <dbReference type="SAM" id="MobiDB-lite"/>
    </source>
</evidence>